<keyword evidence="13" id="KW-1185">Reference proteome</keyword>
<accession>A0AAD9K2C6</accession>
<dbReference type="GO" id="GO:0003677">
    <property type="term" value="F:DNA binding"/>
    <property type="evidence" value="ECO:0007669"/>
    <property type="project" value="UniProtKB-KW"/>
</dbReference>
<keyword evidence="4 10" id="KW-0863">Zinc-finger</keyword>
<evidence type="ECO:0000256" key="10">
    <source>
        <dbReference type="PROSITE-ProRule" id="PRU00042"/>
    </source>
</evidence>
<evidence type="ECO:0000256" key="4">
    <source>
        <dbReference type="ARBA" id="ARBA00022771"/>
    </source>
</evidence>
<keyword evidence="2" id="KW-0479">Metal-binding</keyword>
<evidence type="ECO:0000313" key="12">
    <source>
        <dbReference type="EMBL" id="KAK2163472.1"/>
    </source>
</evidence>
<evidence type="ECO:0000256" key="5">
    <source>
        <dbReference type="ARBA" id="ARBA00022833"/>
    </source>
</evidence>
<dbReference type="Gene3D" id="3.30.160.60">
    <property type="entry name" value="Classic Zinc Finger"/>
    <property type="match status" value="2"/>
</dbReference>
<dbReference type="AlphaFoldDB" id="A0AAD9K2C6"/>
<evidence type="ECO:0000256" key="9">
    <source>
        <dbReference type="ARBA" id="ARBA00023242"/>
    </source>
</evidence>
<evidence type="ECO:0000256" key="7">
    <source>
        <dbReference type="ARBA" id="ARBA00023125"/>
    </source>
</evidence>
<sequence>MYALPGGTVEYTFSSLANCDLCVTWCLTLLMTISDRLLTCAVCGMVLCSKRFMTTHMQLDHGQYRYQCTICGKGFASTTTLRGHMSWHTGIKEYQCQTCSKEFRYPQDLQKHIKSHHKGQSDNSQSV</sequence>
<keyword evidence="9" id="KW-0539">Nucleus</keyword>
<evidence type="ECO:0000256" key="1">
    <source>
        <dbReference type="ARBA" id="ARBA00004123"/>
    </source>
</evidence>
<keyword evidence="7" id="KW-0238">DNA-binding</keyword>
<dbReference type="GO" id="GO:0010468">
    <property type="term" value="P:regulation of gene expression"/>
    <property type="evidence" value="ECO:0007669"/>
    <property type="project" value="TreeGrafter"/>
</dbReference>
<dbReference type="GO" id="GO:0008270">
    <property type="term" value="F:zinc ion binding"/>
    <property type="evidence" value="ECO:0007669"/>
    <property type="project" value="UniProtKB-KW"/>
</dbReference>
<dbReference type="PANTHER" id="PTHR16515">
    <property type="entry name" value="PR DOMAIN ZINC FINGER PROTEIN"/>
    <property type="match status" value="1"/>
</dbReference>
<evidence type="ECO:0000259" key="11">
    <source>
        <dbReference type="PROSITE" id="PS50157"/>
    </source>
</evidence>
<reference evidence="12" key="1">
    <citation type="journal article" date="2023" name="Mol. Biol. Evol.">
        <title>Third-Generation Sequencing Reveals the Adaptive Role of the Epigenome in Three Deep-Sea Polychaetes.</title>
        <authorList>
            <person name="Perez M."/>
            <person name="Aroh O."/>
            <person name="Sun Y."/>
            <person name="Lan Y."/>
            <person name="Juniper S.K."/>
            <person name="Young C.R."/>
            <person name="Angers B."/>
            <person name="Qian P.Y."/>
        </authorList>
    </citation>
    <scope>NUCLEOTIDE SEQUENCE</scope>
    <source>
        <strain evidence="12">P08H-3</strain>
    </source>
</reference>
<evidence type="ECO:0000256" key="2">
    <source>
        <dbReference type="ARBA" id="ARBA00022723"/>
    </source>
</evidence>
<name>A0AAD9K2C6_9ANNE</name>
<dbReference type="EMBL" id="JAODUP010000079">
    <property type="protein sequence ID" value="KAK2163472.1"/>
    <property type="molecule type" value="Genomic_DNA"/>
</dbReference>
<dbReference type="GO" id="GO:0005634">
    <property type="term" value="C:nucleus"/>
    <property type="evidence" value="ECO:0007669"/>
    <property type="project" value="UniProtKB-SubCell"/>
</dbReference>
<dbReference type="FunFam" id="3.30.160.60:FF:000100">
    <property type="entry name" value="Zinc finger 45-like"/>
    <property type="match status" value="1"/>
</dbReference>
<dbReference type="PROSITE" id="PS50157">
    <property type="entry name" value="ZINC_FINGER_C2H2_2"/>
    <property type="match status" value="2"/>
</dbReference>
<dbReference type="Pfam" id="PF13912">
    <property type="entry name" value="zf-C2H2_6"/>
    <property type="match status" value="1"/>
</dbReference>
<organism evidence="12 13">
    <name type="scientific">Paralvinella palmiformis</name>
    <dbReference type="NCBI Taxonomy" id="53620"/>
    <lineage>
        <taxon>Eukaryota</taxon>
        <taxon>Metazoa</taxon>
        <taxon>Spiralia</taxon>
        <taxon>Lophotrochozoa</taxon>
        <taxon>Annelida</taxon>
        <taxon>Polychaeta</taxon>
        <taxon>Sedentaria</taxon>
        <taxon>Canalipalpata</taxon>
        <taxon>Terebellida</taxon>
        <taxon>Terebelliformia</taxon>
        <taxon>Alvinellidae</taxon>
        <taxon>Paralvinella</taxon>
    </lineage>
</organism>
<keyword evidence="6" id="KW-0805">Transcription regulation</keyword>
<dbReference type="SMART" id="SM00355">
    <property type="entry name" value="ZnF_C2H2"/>
    <property type="match status" value="3"/>
</dbReference>
<evidence type="ECO:0000256" key="8">
    <source>
        <dbReference type="ARBA" id="ARBA00023163"/>
    </source>
</evidence>
<dbReference type="Proteomes" id="UP001208570">
    <property type="component" value="Unassembled WGS sequence"/>
</dbReference>
<evidence type="ECO:0000313" key="13">
    <source>
        <dbReference type="Proteomes" id="UP001208570"/>
    </source>
</evidence>
<dbReference type="PROSITE" id="PS00028">
    <property type="entry name" value="ZINC_FINGER_C2H2_1"/>
    <property type="match status" value="2"/>
</dbReference>
<dbReference type="SUPFAM" id="SSF57667">
    <property type="entry name" value="beta-beta-alpha zinc fingers"/>
    <property type="match status" value="2"/>
</dbReference>
<dbReference type="Pfam" id="PF13894">
    <property type="entry name" value="zf-C2H2_4"/>
    <property type="match status" value="1"/>
</dbReference>
<keyword evidence="3" id="KW-0677">Repeat</keyword>
<evidence type="ECO:0000256" key="6">
    <source>
        <dbReference type="ARBA" id="ARBA00023015"/>
    </source>
</evidence>
<comment type="caution">
    <text evidence="12">The sequence shown here is derived from an EMBL/GenBank/DDBJ whole genome shotgun (WGS) entry which is preliminary data.</text>
</comment>
<evidence type="ECO:0000256" key="3">
    <source>
        <dbReference type="ARBA" id="ARBA00022737"/>
    </source>
</evidence>
<feature type="domain" description="C2H2-type" evidence="11">
    <location>
        <begin position="66"/>
        <end position="93"/>
    </location>
</feature>
<dbReference type="PANTHER" id="PTHR16515:SF49">
    <property type="entry name" value="GASTRULA ZINC FINGER PROTEIN XLCGF49.1-LIKE-RELATED"/>
    <property type="match status" value="1"/>
</dbReference>
<dbReference type="InterPro" id="IPR050331">
    <property type="entry name" value="Zinc_finger"/>
</dbReference>
<keyword evidence="5" id="KW-0862">Zinc</keyword>
<comment type="subcellular location">
    <subcellularLocation>
        <location evidence="1">Nucleus</location>
    </subcellularLocation>
</comment>
<feature type="domain" description="C2H2-type" evidence="11">
    <location>
        <begin position="94"/>
        <end position="122"/>
    </location>
</feature>
<dbReference type="FunFam" id="3.30.160.60:FF:000325">
    <property type="entry name" value="ZFP90 zinc finger protein"/>
    <property type="match status" value="1"/>
</dbReference>
<dbReference type="InterPro" id="IPR036236">
    <property type="entry name" value="Znf_C2H2_sf"/>
</dbReference>
<keyword evidence="8" id="KW-0804">Transcription</keyword>
<protein>
    <recommendedName>
        <fullName evidence="11">C2H2-type domain-containing protein</fullName>
    </recommendedName>
</protein>
<proteinExistence type="predicted"/>
<dbReference type="InterPro" id="IPR013087">
    <property type="entry name" value="Znf_C2H2_type"/>
</dbReference>
<gene>
    <name evidence="12" type="ORF">LSH36_79g09051</name>
</gene>